<comment type="caution">
    <text evidence="1">The sequence shown here is derived from an EMBL/GenBank/DDBJ whole genome shotgun (WGS) entry which is preliminary data.</text>
</comment>
<gene>
    <name evidence="1" type="ORF">J0X19_19805</name>
</gene>
<dbReference type="RefSeq" id="WP_206986159.1">
    <property type="nucleotide sequence ID" value="NZ_JAFLQZ010000017.1"/>
</dbReference>
<evidence type="ECO:0000313" key="1">
    <source>
        <dbReference type="EMBL" id="MBO0360217.1"/>
    </source>
</evidence>
<proteinExistence type="predicted"/>
<dbReference type="AlphaFoldDB" id="A0A939F0T1"/>
<accession>A0A939F0T1</accession>
<evidence type="ECO:0008006" key="3">
    <source>
        <dbReference type="Google" id="ProtNLM"/>
    </source>
</evidence>
<protein>
    <recommendedName>
        <fullName evidence="3">STAS/SEC14 domain-containing protein</fullName>
    </recommendedName>
</protein>
<reference evidence="1" key="1">
    <citation type="submission" date="2021-03" db="EMBL/GenBank/DDBJ databases">
        <authorList>
            <person name="Kim M.K."/>
        </authorList>
    </citation>
    <scope>NUCLEOTIDE SEQUENCE</scope>
    <source>
        <strain evidence="1">BT186</strain>
    </source>
</reference>
<dbReference type="EMBL" id="JAFLQZ010000017">
    <property type="protein sequence ID" value="MBO0360217.1"/>
    <property type="molecule type" value="Genomic_DNA"/>
</dbReference>
<keyword evidence="2" id="KW-1185">Reference proteome</keyword>
<evidence type="ECO:0000313" key="2">
    <source>
        <dbReference type="Proteomes" id="UP000664144"/>
    </source>
</evidence>
<sequence length="136" mass="15736">MRISINIDPKDGSTCELFYDEENQWIRAIWLGYIEPEQAYEGATGFLEAMQTFHCPYLLNDNSGLRGPWFDSVEWLRTVWAPQATRLGLRYIAHITQPNDLLHEVSALEAESFGGNIQLQVFDDAQAAEEWLREQR</sequence>
<dbReference type="Proteomes" id="UP000664144">
    <property type="component" value="Unassembled WGS sequence"/>
</dbReference>
<name>A0A939F0T1_9BACT</name>
<organism evidence="1 2">
    <name type="scientific">Hymenobacter telluris</name>
    <dbReference type="NCBI Taxonomy" id="2816474"/>
    <lineage>
        <taxon>Bacteria</taxon>
        <taxon>Pseudomonadati</taxon>
        <taxon>Bacteroidota</taxon>
        <taxon>Cytophagia</taxon>
        <taxon>Cytophagales</taxon>
        <taxon>Hymenobacteraceae</taxon>
        <taxon>Hymenobacter</taxon>
    </lineage>
</organism>